<evidence type="ECO:0000313" key="2">
    <source>
        <dbReference type="EMBL" id="MDC7685097.1"/>
    </source>
</evidence>
<dbReference type="InterPro" id="IPR042047">
    <property type="entry name" value="SleB_dom1"/>
</dbReference>
<evidence type="ECO:0000259" key="1">
    <source>
        <dbReference type="Pfam" id="PF07486"/>
    </source>
</evidence>
<dbReference type="GO" id="GO:0016787">
    <property type="term" value="F:hydrolase activity"/>
    <property type="evidence" value="ECO:0007669"/>
    <property type="project" value="UniProtKB-KW"/>
</dbReference>
<feature type="domain" description="Cell wall hydrolase SleB" evidence="1">
    <location>
        <begin position="173"/>
        <end position="282"/>
    </location>
</feature>
<dbReference type="RefSeq" id="WP_272749605.1">
    <property type="nucleotide sequence ID" value="NZ_JAQQKX010000020.1"/>
</dbReference>
<dbReference type="Gene3D" id="1.10.10.2520">
    <property type="entry name" value="Cell wall hydrolase SleB, domain 1"/>
    <property type="match status" value="1"/>
</dbReference>
<dbReference type="PROSITE" id="PS51257">
    <property type="entry name" value="PROKAR_LIPOPROTEIN"/>
    <property type="match status" value="1"/>
</dbReference>
<gene>
    <name evidence="2" type="ORF">PQU92_17570</name>
</gene>
<keyword evidence="3" id="KW-1185">Reference proteome</keyword>
<keyword evidence="2" id="KW-0378">Hydrolase</keyword>
<protein>
    <submittedName>
        <fullName evidence="2">Cell wall hydrolase</fullName>
    </submittedName>
</protein>
<comment type="caution">
    <text evidence="2">The sequence shown here is derived from an EMBL/GenBank/DDBJ whole genome shotgun (WGS) entry which is preliminary data.</text>
</comment>
<sequence length="383" mass="41249">MRLLTAAGGSGLMLGAACGAVWLGGSLTRDAQLREQAESLMSVNDHSYGADHFRSLNGAQRIAATQDDLDRRAIALVMRHESYTSPVATMRIRQDAQRSSLFASLMKPVEARKAQMQKGQAGEAPVARAGLDLGLMRHNPFAKANPATPFEMKNRSASDLDCLTQAVYYEARGETDAGQRAVAQVILNRVRHPGYPKTICNVVYQGAVKRTGCQFSFTCNGIMANRVEGWAWKRARTVAEDALDGYVMKPVGASTHFHVLSVSPDWAPRMDKTATIGSHVFYQFRGRGSTTLSAENVRPSDAPTERDTPADKVQAVTAATPDANIVTRDAAAKDAVKDAATKVVALETTIKGDDAHQIAQTLQNSALQNSALRSKPGVAPIKN</sequence>
<proteinExistence type="predicted"/>
<dbReference type="Proteomes" id="UP001214854">
    <property type="component" value="Unassembled WGS sequence"/>
</dbReference>
<dbReference type="InterPro" id="IPR011105">
    <property type="entry name" value="Cell_wall_hydrolase_SleB"/>
</dbReference>
<name>A0ABT5HYD5_9CAUL</name>
<reference evidence="2 3" key="1">
    <citation type="submission" date="2023-01" db="EMBL/GenBank/DDBJ databases">
        <title>Novel species of the genus Asticcacaulis isolated from rivers.</title>
        <authorList>
            <person name="Lu H."/>
        </authorList>
    </citation>
    <scope>NUCLEOTIDE SEQUENCE [LARGE SCALE GENOMIC DNA]</scope>
    <source>
        <strain evidence="2 3">BYS171W</strain>
    </source>
</reference>
<accession>A0ABT5HYD5</accession>
<evidence type="ECO:0000313" key="3">
    <source>
        <dbReference type="Proteomes" id="UP001214854"/>
    </source>
</evidence>
<dbReference type="Pfam" id="PF07486">
    <property type="entry name" value="Hydrolase_2"/>
    <property type="match status" value="1"/>
</dbReference>
<dbReference type="EMBL" id="JAQQKX010000020">
    <property type="protein sequence ID" value="MDC7685097.1"/>
    <property type="molecule type" value="Genomic_DNA"/>
</dbReference>
<organism evidence="2 3">
    <name type="scientific">Asticcacaulis aquaticus</name>
    <dbReference type="NCBI Taxonomy" id="2984212"/>
    <lineage>
        <taxon>Bacteria</taxon>
        <taxon>Pseudomonadati</taxon>
        <taxon>Pseudomonadota</taxon>
        <taxon>Alphaproteobacteria</taxon>
        <taxon>Caulobacterales</taxon>
        <taxon>Caulobacteraceae</taxon>
        <taxon>Asticcacaulis</taxon>
    </lineage>
</organism>